<keyword evidence="1" id="KW-0507">mRNA processing</keyword>
<evidence type="ECO:0000313" key="7">
    <source>
        <dbReference type="EMBL" id="WFD34601.1"/>
    </source>
</evidence>
<dbReference type="CDD" id="cd12232">
    <property type="entry name" value="RRM3_U2AF65"/>
    <property type="match status" value="1"/>
</dbReference>
<dbReference type="AlphaFoldDB" id="A0AAF0EUI9"/>
<proteinExistence type="predicted"/>
<keyword evidence="8" id="KW-1185">Reference proteome</keyword>
<dbReference type="InterPro" id="IPR003954">
    <property type="entry name" value="RRM_euk-type"/>
</dbReference>
<dbReference type="PROSITE" id="PS50102">
    <property type="entry name" value="RRM"/>
    <property type="match status" value="1"/>
</dbReference>
<evidence type="ECO:0000256" key="1">
    <source>
        <dbReference type="ARBA" id="ARBA00022664"/>
    </source>
</evidence>
<organism evidence="7 8">
    <name type="scientific">Malassezia cuniculi</name>
    <dbReference type="NCBI Taxonomy" id="948313"/>
    <lineage>
        <taxon>Eukaryota</taxon>
        <taxon>Fungi</taxon>
        <taxon>Dikarya</taxon>
        <taxon>Basidiomycota</taxon>
        <taxon>Ustilaginomycotina</taxon>
        <taxon>Malasseziomycetes</taxon>
        <taxon>Malasseziales</taxon>
        <taxon>Malasseziaceae</taxon>
        <taxon>Malassezia</taxon>
    </lineage>
</organism>
<dbReference type="SMART" id="SM00360">
    <property type="entry name" value="RRM"/>
    <property type="match status" value="3"/>
</dbReference>
<feature type="region of interest" description="Disordered" evidence="5">
    <location>
        <begin position="19"/>
        <end position="82"/>
    </location>
</feature>
<reference evidence="7" key="1">
    <citation type="submission" date="2023-03" db="EMBL/GenBank/DDBJ databases">
        <title>Mating type loci evolution in Malassezia.</title>
        <authorList>
            <person name="Coelho M.A."/>
        </authorList>
    </citation>
    <scope>NUCLEOTIDE SEQUENCE</scope>
    <source>
        <strain evidence="7">CBS 11721</strain>
    </source>
</reference>
<dbReference type="GO" id="GO:0006397">
    <property type="term" value="P:mRNA processing"/>
    <property type="evidence" value="ECO:0007669"/>
    <property type="project" value="UniProtKB-KW"/>
</dbReference>
<evidence type="ECO:0000256" key="5">
    <source>
        <dbReference type="SAM" id="MobiDB-lite"/>
    </source>
</evidence>
<feature type="compositionally biased region" description="Basic residues" evidence="5">
    <location>
        <begin position="62"/>
        <end position="72"/>
    </location>
</feature>
<dbReference type="Proteomes" id="UP001219933">
    <property type="component" value="Chromosome 2"/>
</dbReference>
<gene>
    <name evidence="7" type="ORF">MCUN1_001442</name>
</gene>
<name>A0AAF0EUI9_9BASI</name>
<keyword evidence="3" id="KW-0508">mRNA splicing</keyword>
<dbReference type="CDD" id="cd12231">
    <property type="entry name" value="RRM2_U2AF65"/>
    <property type="match status" value="1"/>
</dbReference>
<dbReference type="SMART" id="SM00361">
    <property type="entry name" value="RRM_1"/>
    <property type="match status" value="1"/>
</dbReference>
<dbReference type="Gene3D" id="3.30.70.330">
    <property type="match status" value="3"/>
</dbReference>
<dbReference type="SUPFAM" id="SSF54928">
    <property type="entry name" value="RNA-binding domain, RBD"/>
    <property type="match status" value="3"/>
</dbReference>
<dbReference type="EMBL" id="CP119878">
    <property type="protein sequence ID" value="WFD34601.1"/>
    <property type="molecule type" value="Genomic_DNA"/>
</dbReference>
<evidence type="ECO:0000256" key="3">
    <source>
        <dbReference type="ARBA" id="ARBA00023187"/>
    </source>
</evidence>
<dbReference type="InterPro" id="IPR000504">
    <property type="entry name" value="RRM_dom"/>
</dbReference>
<evidence type="ECO:0000256" key="4">
    <source>
        <dbReference type="PROSITE-ProRule" id="PRU00176"/>
    </source>
</evidence>
<dbReference type="GO" id="GO:0003723">
    <property type="term" value="F:RNA binding"/>
    <property type="evidence" value="ECO:0007669"/>
    <property type="project" value="UniProtKB-UniRule"/>
</dbReference>
<feature type="domain" description="RRM" evidence="6">
    <location>
        <begin position="261"/>
        <end position="339"/>
    </location>
</feature>
<evidence type="ECO:0000259" key="6">
    <source>
        <dbReference type="PROSITE" id="PS50102"/>
    </source>
</evidence>
<dbReference type="GO" id="GO:0008380">
    <property type="term" value="P:RNA splicing"/>
    <property type="evidence" value="ECO:0007669"/>
    <property type="project" value="UniProtKB-KW"/>
</dbReference>
<accession>A0AAF0EUI9</accession>
<dbReference type="InterPro" id="IPR035979">
    <property type="entry name" value="RBD_domain_sf"/>
</dbReference>
<keyword evidence="2 4" id="KW-0694">RNA-binding</keyword>
<dbReference type="InterPro" id="IPR012677">
    <property type="entry name" value="Nucleotide-bd_a/b_plait_sf"/>
</dbReference>
<evidence type="ECO:0000256" key="2">
    <source>
        <dbReference type="ARBA" id="ARBA00022884"/>
    </source>
</evidence>
<protein>
    <recommendedName>
        <fullName evidence="6">RRM domain-containing protein</fullName>
    </recommendedName>
</protein>
<sequence length="489" mass="54394">MDRETQQFFSGIDAAMRRGMWKDDDVSEEDPYRYMSRKRTLYSDEPEGEKRSRGDDDDGYGRRRRDRMRRARSPPPEGTIRLTQRPRRITLWDITAPGFEETDALSAKATGLFGASANELNNTSVPPGYQLPATRAEAFADATTANALCNAALYRHARCLQIDSVAPETTSQGLRQFINTRMIERKLNVSGSLEPCRGADIDADKHSAWLEFREADGATSALFLDGIVYLGHTLRIHRPRDPPQVVTATTGVDPFVEDGPDKLYIGAIPLFLGEMQVTELLKAFGELKGFRLMRDPVTGDSEGYAFCNYRDPAATELAIEGLNGMEVGEQRLIVQRASESPIARTQREGPETSEEPTCAMTMLNMVTPEELKDDQEYEEILEDVREECAKYGRVRDVRIPRPGEKSSSRAAQEWAEAAAAAAAAGGKALAVERDGVGRVYVLFSHVSECTRALRAIAGRQFDGRMVICAFLRENAWPRGEDGSGEYDEV</sequence>
<dbReference type="Pfam" id="PF00076">
    <property type="entry name" value="RRM_1"/>
    <property type="match status" value="1"/>
</dbReference>
<evidence type="ECO:0000313" key="8">
    <source>
        <dbReference type="Proteomes" id="UP001219933"/>
    </source>
</evidence>
<dbReference type="PANTHER" id="PTHR23139">
    <property type="entry name" value="RNA-BINDING PROTEIN"/>
    <property type="match status" value="1"/>
</dbReference>